<reference evidence="2 3" key="1">
    <citation type="submission" date="2018-02" db="EMBL/GenBank/DDBJ databases">
        <title>Genomic Encyclopedia of Archaeal and Bacterial Type Strains, Phase II (KMG-II): from individual species to whole genera.</title>
        <authorList>
            <person name="Goeker M."/>
        </authorList>
    </citation>
    <scope>NUCLEOTIDE SEQUENCE [LARGE SCALE GENOMIC DNA]</scope>
    <source>
        <strain evidence="2 3">DSM 3808</strain>
    </source>
</reference>
<protein>
    <submittedName>
        <fullName evidence="2">Phenylacetate-coenzyme A ligase PaaK-like adenylate-forming protein</fullName>
    </submittedName>
</protein>
<evidence type="ECO:0000259" key="1">
    <source>
        <dbReference type="Pfam" id="PF04443"/>
    </source>
</evidence>
<sequence>MMIGEMSEEKGKIDMDYEMILARKPYSLCRAEKRELFGDWLTELTEYHRQHCPPYEKLLKALEIPSGRSMEEEDIPMLPIGLFKSMELMSVHPGHIFKTMTSSGTKGQEVSKVFLDTDTARYQQLALAGIGEDFFGDQRLPLLVIDSPDVLKDRKMFSARGAGILGFSIFSSHICYALTSDMELDTEAVEGFLKRYKDTRVLVFGFTYIIWKYFYEALAIQGKKLELDNAVLVHGGGWKKLISQSVSSDEFKKRIYSVTGISRIHNYYGMAEQTGCIYMECPCGNLHASVYSDIITRRAADFTPCEYGEKGIIQILSPLPRSYPGHSILTEDEGIIIGEDDCLCGRLGKYFKVTGRIKHAPVRGCSDTYEG</sequence>
<gene>
    <name evidence="2" type="ORF">BXY41_105191</name>
</gene>
<keyword evidence="2" id="KW-0436">Ligase</keyword>
<dbReference type="AlphaFoldDB" id="A0A2S6HTD1"/>
<dbReference type="Proteomes" id="UP000237749">
    <property type="component" value="Unassembled WGS sequence"/>
</dbReference>
<evidence type="ECO:0000313" key="2">
    <source>
        <dbReference type="EMBL" id="PPK80972.1"/>
    </source>
</evidence>
<keyword evidence="3" id="KW-1185">Reference proteome</keyword>
<dbReference type="GO" id="GO:0047474">
    <property type="term" value="F:long-chain fatty acid--protein ligase activity"/>
    <property type="evidence" value="ECO:0007669"/>
    <property type="project" value="InterPro"/>
</dbReference>
<dbReference type="InterPro" id="IPR007534">
    <property type="entry name" value="LuxE"/>
</dbReference>
<evidence type="ECO:0000313" key="3">
    <source>
        <dbReference type="Proteomes" id="UP000237749"/>
    </source>
</evidence>
<organism evidence="2 3">
    <name type="scientific">Lacrimispora xylanisolvens</name>
    <dbReference type="NCBI Taxonomy" id="384636"/>
    <lineage>
        <taxon>Bacteria</taxon>
        <taxon>Bacillati</taxon>
        <taxon>Bacillota</taxon>
        <taxon>Clostridia</taxon>
        <taxon>Lachnospirales</taxon>
        <taxon>Lachnospiraceae</taxon>
        <taxon>Lacrimispora</taxon>
    </lineage>
</organism>
<dbReference type="Pfam" id="PF04443">
    <property type="entry name" value="LuxE"/>
    <property type="match status" value="1"/>
</dbReference>
<dbReference type="GO" id="GO:0008218">
    <property type="term" value="P:bioluminescence"/>
    <property type="evidence" value="ECO:0007669"/>
    <property type="project" value="InterPro"/>
</dbReference>
<comment type="caution">
    <text evidence="2">The sequence shown here is derived from an EMBL/GenBank/DDBJ whole genome shotgun (WGS) entry which is preliminary data.</text>
</comment>
<feature type="domain" description="Acyl-protein synthetase LuxE" evidence="1">
    <location>
        <begin position="18"/>
        <end position="368"/>
    </location>
</feature>
<proteinExistence type="predicted"/>
<dbReference type="RefSeq" id="WP_242980168.1">
    <property type="nucleotide sequence ID" value="NZ_PTJA01000005.1"/>
</dbReference>
<accession>A0A2S6HTD1</accession>
<dbReference type="SUPFAM" id="SSF56801">
    <property type="entry name" value="Acetyl-CoA synthetase-like"/>
    <property type="match status" value="1"/>
</dbReference>
<dbReference type="EMBL" id="PTJA01000005">
    <property type="protein sequence ID" value="PPK80972.1"/>
    <property type="molecule type" value="Genomic_DNA"/>
</dbReference>
<dbReference type="InterPro" id="IPR042099">
    <property type="entry name" value="ANL_N_sf"/>
</dbReference>
<dbReference type="Gene3D" id="3.40.50.12780">
    <property type="entry name" value="N-terminal domain of ligase-like"/>
    <property type="match status" value="1"/>
</dbReference>
<name>A0A2S6HTD1_9FIRM</name>